<dbReference type="SUPFAM" id="SSF56815">
    <property type="entry name" value="Sec1/munc18-like (SM) proteins"/>
    <property type="match status" value="1"/>
</dbReference>
<evidence type="ECO:0000313" key="2">
    <source>
        <dbReference type="Proteomes" id="UP001168098"/>
    </source>
</evidence>
<dbReference type="InterPro" id="IPR036045">
    <property type="entry name" value="Sec1-like_sf"/>
</dbReference>
<protein>
    <submittedName>
        <fullName evidence="1">Uncharacterized protein</fullName>
    </submittedName>
</protein>
<keyword evidence="2" id="KW-1185">Reference proteome</keyword>
<dbReference type="AlphaFoldDB" id="A0AA39E3Y6"/>
<evidence type="ECO:0000313" key="1">
    <source>
        <dbReference type="EMBL" id="KAJ9704197.1"/>
    </source>
</evidence>
<accession>A0AA39E3Y6</accession>
<dbReference type="EMBL" id="JARBHA010000003">
    <property type="protein sequence ID" value="KAJ9704197.1"/>
    <property type="molecule type" value="Genomic_DNA"/>
</dbReference>
<dbReference type="Gene3D" id="3.90.830.10">
    <property type="entry name" value="Syntaxin Binding Protein 1, Chain A, domain 2"/>
    <property type="match status" value="1"/>
</dbReference>
<reference evidence="1 2" key="1">
    <citation type="journal article" date="2023" name="BMC Biotechnol.">
        <title>Vitis rotundifolia cv Carlos genome sequencing.</title>
        <authorList>
            <person name="Huff M."/>
            <person name="Hulse-Kemp A."/>
            <person name="Scheffler B."/>
            <person name="Youngblood R."/>
            <person name="Simpson S."/>
            <person name="Babiker E."/>
            <person name="Staton M."/>
        </authorList>
    </citation>
    <scope>NUCLEOTIDE SEQUENCE [LARGE SCALE GENOMIC DNA]</scope>
    <source>
        <tissue evidence="1">Leaf</tissue>
    </source>
</reference>
<dbReference type="InterPro" id="IPR043127">
    <property type="entry name" value="Sec-1-like_dom3a"/>
</dbReference>
<sequence>MVHELIGTQNNKADLRNISKFPKDQQEVVLSSELDVFFKANMHVGDIGMNIKRMVDEFQQISKGNQKIQTIDS</sequence>
<comment type="caution">
    <text evidence="1">The sequence shown here is derived from an EMBL/GenBank/DDBJ whole genome shotgun (WGS) entry which is preliminary data.</text>
</comment>
<name>A0AA39E3Y6_VITRO</name>
<gene>
    <name evidence="1" type="ORF">PVL29_002666</name>
</gene>
<proteinExistence type="predicted"/>
<organism evidence="1 2">
    <name type="scientific">Vitis rotundifolia</name>
    <name type="common">Muscadine grape</name>
    <dbReference type="NCBI Taxonomy" id="103349"/>
    <lineage>
        <taxon>Eukaryota</taxon>
        <taxon>Viridiplantae</taxon>
        <taxon>Streptophyta</taxon>
        <taxon>Embryophyta</taxon>
        <taxon>Tracheophyta</taxon>
        <taxon>Spermatophyta</taxon>
        <taxon>Magnoliopsida</taxon>
        <taxon>eudicotyledons</taxon>
        <taxon>Gunneridae</taxon>
        <taxon>Pentapetalae</taxon>
        <taxon>rosids</taxon>
        <taxon>Vitales</taxon>
        <taxon>Vitaceae</taxon>
        <taxon>Viteae</taxon>
        <taxon>Vitis</taxon>
    </lineage>
</organism>
<dbReference type="Proteomes" id="UP001168098">
    <property type="component" value="Unassembled WGS sequence"/>
</dbReference>